<comment type="subcellular location">
    <subcellularLocation>
        <location evidence="1">Cell membrane</location>
        <topology evidence="1">Multi-pass membrane protein</topology>
    </subcellularLocation>
</comment>
<dbReference type="Pfam" id="PF02104">
    <property type="entry name" value="SURF1"/>
    <property type="match status" value="1"/>
</dbReference>
<evidence type="ECO:0000313" key="3">
    <source>
        <dbReference type="Proteomes" id="UP000266568"/>
    </source>
</evidence>
<keyword evidence="1" id="KW-0472">Membrane</keyword>
<organism evidence="2 3">
    <name type="scientific">Hephaestia caeni</name>
    <dbReference type="NCBI Taxonomy" id="645617"/>
    <lineage>
        <taxon>Bacteria</taxon>
        <taxon>Pseudomonadati</taxon>
        <taxon>Pseudomonadota</taxon>
        <taxon>Alphaproteobacteria</taxon>
        <taxon>Sphingomonadales</taxon>
        <taxon>Sphingomonadaceae</taxon>
        <taxon>Hephaestia</taxon>
    </lineage>
</organism>
<dbReference type="InterPro" id="IPR002994">
    <property type="entry name" value="Surf1/Shy1"/>
</dbReference>
<reference evidence="2 3" key="1">
    <citation type="submission" date="2018-08" db="EMBL/GenBank/DDBJ databases">
        <title>Genomic Encyclopedia of Type Strains, Phase IV (KMG-IV): sequencing the most valuable type-strain genomes for metagenomic binning, comparative biology and taxonomic classification.</title>
        <authorList>
            <person name="Goeker M."/>
        </authorList>
    </citation>
    <scope>NUCLEOTIDE SEQUENCE [LARGE SCALE GENOMIC DNA]</scope>
    <source>
        <strain evidence="2 3">DSM 25527</strain>
    </source>
</reference>
<evidence type="ECO:0000313" key="2">
    <source>
        <dbReference type="EMBL" id="RIA43867.1"/>
    </source>
</evidence>
<comment type="caution">
    <text evidence="2">The sequence shown here is derived from an EMBL/GenBank/DDBJ whole genome shotgun (WGS) entry which is preliminary data.</text>
</comment>
<dbReference type="RefSeq" id="WP_119035666.1">
    <property type="nucleotide sequence ID" value="NZ_QXDC01000003.1"/>
</dbReference>
<comment type="caution">
    <text evidence="1">Lacks conserved residue(s) required for the propagation of feature annotation.</text>
</comment>
<accession>A0A397P9J6</accession>
<dbReference type="EMBL" id="QXDC01000003">
    <property type="protein sequence ID" value="RIA43867.1"/>
    <property type="molecule type" value="Genomic_DNA"/>
</dbReference>
<dbReference type="AlphaFoldDB" id="A0A397P9J6"/>
<keyword evidence="3" id="KW-1185">Reference proteome</keyword>
<evidence type="ECO:0000256" key="1">
    <source>
        <dbReference type="RuleBase" id="RU363076"/>
    </source>
</evidence>
<keyword evidence="1" id="KW-0812">Transmembrane</keyword>
<dbReference type="GO" id="GO:0005886">
    <property type="term" value="C:plasma membrane"/>
    <property type="evidence" value="ECO:0007669"/>
    <property type="project" value="UniProtKB-SubCell"/>
</dbReference>
<dbReference type="CDD" id="cd06662">
    <property type="entry name" value="SURF1"/>
    <property type="match status" value="1"/>
</dbReference>
<proteinExistence type="inferred from homology"/>
<sequence length="213" mass="23502">MKRLPLLPTLLVTLAAAAMVALGVWQLHRKTWKEHLLARYAANETLPPMAFPKTSFGDDALFRKTYATCAEASDWAREVGRSADGTIGWRQIARCTRPEAGAPFFVQLGVSSDPDWQPDWHGGTLSGFISHAPDHRSLIEEMLSKRGPKPLLLVADTPPEGLMPNSGPDRSAVPNNHLAYAVQWFIFAGLAVLIYLLALRWRGRVLVTPPTRG</sequence>
<dbReference type="Proteomes" id="UP000266568">
    <property type="component" value="Unassembled WGS sequence"/>
</dbReference>
<name>A0A397P9J6_9SPHN</name>
<dbReference type="OrthoDB" id="6079986at2"/>
<protein>
    <recommendedName>
        <fullName evidence="1">SURF1-like protein</fullName>
    </recommendedName>
</protein>
<feature type="transmembrane region" description="Helical" evidence="1">
    <location>
        <begin position="178"/>
        <end position="198"/>
    </location>
</feature>
<keyword evidence="1" id="KW-1003">Cell membrane</keyword>
<comment type="similarity">
    <text evidence="1">Belongs to the SURF1 family.</text>
</comment>
<keyword evidence="1" id="KW-1133">Transmembrane helix</keyword>
<gene>
    <name evidence="2" type="ORF">DFR49_2098</name>
</gene>